<dbReference type="OrthoDB" id="185175at2759"/>
<name>A0A9P6SZH9_9FUNG</name>
<evidence type="ECO:0000259" key="3">
    <source>
        <dbReference type="PROSITE" id="PS50238"/>
    </source>
</evidence>
<dbReference type="Pfam" id="PF00620">
    <property type="entry name" value="RhoGAP"/>
    <property type="match status" value="1"/>
</dbReference>
<feature type="compositionally biased region" description="Low complexity" evidence="2">
    <location>
        <begin position="756"/>
        <end position="775"/>
    </location>
</feature>
<dbReference type="GO" id="GO:0005096">
    <property type="term" value="F:GTPase activator activity"/>
    <property type="evidence" value="ECO:0007669"/>
    <property type="project" value="InterPro"/>
</dbReference>
<accession>A0A9P6SZH9</accession>
<dbReference type="AlphaFoldDB" id="A0A9P6SZH9"/>
<sequence>MAMSEVREPPPKPTRIRTSTGSSAKSEQTSIVPGTMINGQQSPISKTPAPISRLTHRTVAQGANSTATIAAEQLEAQNDNEERNADIKAKRSPPLYNVSGISSKAIAPTPLPTNQNVNNIPIGNNHVSRAALPRASTAPVPPPKPKRISLAPQPKAKPLNLQSIPLPPKEISVRPMTSSAPITAMLPPPAASPSTPPVTSTRIPNATQSNEVFRAKVNPNSVFTSPTTPATPPPKKPRSTDHSMDVSLSPVDSTPAQQRFKNQMKTQPSSPPPSMSKSNPNIGSKPLFDYSTADKRTDTAGTNPTLVGARSRLRSTSDAKASTSLAVAVSQTTRSFSSNPHSLDDTDGFNFIEHNRGHISPLVSPTHAPSHLGNSGLYGDDMSESHTAAAAEKLTASLHKIQALAHEQTERMKHINYAEKKADLTEVVYEKSNLWRARGAEWGGIAKKAWEDRGGMGGIAGGLADRWKKRGDSGNDGTLDYSRHGPAAQIFGLPLEDAVRLSKISATTGVPAVVTRCIEYLDVMGVEEVGLYRVSGSTTNVAKLKAIFDNGNDYDFLQKGNEPQNPHDVATLLKLFLRELPSPIIPVDLMPSFNGIDFSDSKHQPAQRLKDALHHLPLENYILLGTLCQHLSNLADYESYTKMNISNLGLIFCPTLQIGSVLFKNLLGGDGNEEERRKCLLIVWTDLDTKREEMENLEMIKNFEQSLSLDNHGNGTTSNIGDKGHDWEERNENGRQSWEEVDRNLINFSSSPPQPSTSASQSYHPKGSSGSKFGGTFATVNKTKPEPPLDLYDELMTRELNEATNTPLIDLGLDDEPDLQDGRWRRHAREPATNRRSKSPSPQPLNIARHERYPAVSIR</sequence>
<gene>
    <name evidence="4" type="ORF">BGZ80_011592</name>
</gene>
<dbReference type="GO" id="GO:0031267">
    <property type="term" value="F:small GTPase binding"/>
    <property type="evidence" value="ECO:0007669"/>
    <property type="project" value="InterPro"/>
</dbReference>
<feature type="region of interest" description="Disordered" evidence="2">
    <location>
        <begin position="1"/>
        <end position="51"/>
    </location>
</feature>
<dbReference type="PANTHER" id="PTHR12783:SF5">
    <property type="entry name" value="RALA-BINDING PROTEIN 1"/>
    <property type="match status" value="1"/>
</dbReference>
<dbReference type="SUPFAM" id="SSF48350">
    <property type="entry name" value="GTPase activation domain, GAP"/>
    <property type="match status" value="1"/>
</dbReference>
<feature type="compositionally biased region" description="Basic and acidic residues" evidence="2">
    <location>
        <begin position="722"/>
        <end position="743"/>
    </location>
</feature>
<comment type="caution">
    <text evidence="4">The sequence shown here is derived from an EMBL/GenBank/DDBJ whole genome shotgun (WGS) entry which is preliminary data.</text>
</comment>
<proteinExistence type="predicted"/>
<feature type="coiled-coil region" evidence="1">
    <location>
        <begin position="64"/>
        <end position="91"/>
    </location>
</feature>
<feature type="region of interest" description="Disordered" evidence="2">
    <location>
        <begin position="174"/>
        <end position="203"/>
    </location>
</feature>
<evidence type="ECO:0000313" key="5">
    <source>
        <dbReference type="Proteomes" id="UP000703661"/>
    </source>
</evidence>
<feature type="compositionally biased region" description="Polar residues" evidence="2">
    <location>
        <begin position="16"/>
        <end position="45"/>
    </location>
</feature>
<dbReference type="InterPro" id="IPR039767">
    <property type="entry name" value="RALBP1"/>
</dbReference>
<dbReference type="PANTHER" id="PTHR12783">
    <property type="entry name" value="RALA BINDING PROTEIN 1 RALBP1"/>
    <property type="match status" value="1"/>
</dbReference>
<feature type="domain" description="Rho-GAP" evidence="3">
    <location>
        <begin position="493"/>
        <end position="707"/>
    </location>
</feature>
<dbReference type="InterPro" id="IPR000198">
    <property type="entry name" value="RhoGAP_dom"/>
</dbReference>
<feature type="region of interest" description="Disordered" evidence="2">
    <location>
        <begin position="217"/>
        <end position="306"/>
    </location>
</feature>
<dbReference type="Gene3D" id="1.10.555.10">
    <property type="entry name" value="Rho GTPase activation protein"/>
    <property type="match status" value="1"/>
</dbReference>
<feature type="region of interest" description="Disordered" evidence="2">
    <location>
        <begin position="708"/>
        <end position="789"/>
    </location>
</feature>
<dbReference type="InterPro" id="IPR008936">
    <property type="entry name" value="Rho_GTPase_activation_prot"/>
</dbReference>
<feature type="compositionally biased region" description="Polar residues" evidence="2">
    <location>
        <begin position="250"/>
        <end position="267"/>
    </location>
</feature>
<feature type="compositionally biased region" description="Basic and acidic residues" evidence="2">
    <location>
        <begin position="1"/>
        <end position="10"/>
    </location>
</feature>
<protein>
    <recommendedName>
        <fullName evidence="3">Rho-GAP domain-containing protein</fullName>
    </recommendedName>
</protein>
<feature type="compositionally biased region" description="Polar residues" evidence="2">
    <location>
        <begin position="708"/>
        <end position="720"/>
    </location>
</feature>
<organism evidence="4 5">
    <name type="scientific">Entomortierella chlamydospora</name>
    <dbReference type="NCBI Taxonomy" id="101097"/>
    <lineage>
        <taxon>Eukaryota</taxon>
        <taxon>Fungi</taxon>
        <taxon>Fungi incertae sedis</taxon>
        <taxon>Mucoromycota</taxon>
        <taxon>Mortierellomycotina</taxon>
        <taxon>Mortierellomycetes</taxon>
        <taxon>Mortierellales</taxon>
        <taxon>Mortierellaceae</taxon>
        <taxon>Entomortierella</taxon>
    </lineage>
</organism>
<feature type="region of interest" description="Disordered" evidence="2">
    <location>
        <begin position="807"/>
        <end position="859"/>
    </location>
</feature>
<feature type="compositionally biased region" description="Pro residues" evidence="2">
    <location>
        <begin position="186"/>
        <end position="196"/>
    </location>
</feature>
<keyword evidence="1" id="KW-0175">Coiled coil</keyword>
<keyword evidence="5" id="KW-1185">Reference proteome</keyword>
<reference evidence="4" key="1">
    <citation type="journal article" date="2020" name="Fungal Divers.">
        <title>Resolving the Mortierellaceae phylogeny through synthesis of multi-gene phylogenetics and phylogenomics.</title>
        <authorList>
            <person name="Vandepol N."/>
            <person name="Liber J."/>
            <person name="Desiro A."/>
            <person name="Na H."/>
            <person name="Kennedy M."/>
            <person name="Barry K."/>
            <person name="Grigoriev I.V."/>
            <person name="Miller A.N."/>
            <person name="O'Donnell K."/>
            <person name="Stajich J.E."/>
            <person name="Bonito G."/>
        </authorList>
    </citation>
    <scope>NUCLEOTIDE SEQUENCE</scope>
    <source>
        <strain evidence="4">NRRL 2769</strain>
    </source>
</reference>
<dbReference type="GO" id="GO:0007264">
    <property type="term" value="P:small GTPase-mediated signal transduction"/>
    <property type="evidence" value="ECO:0007669"/>
    <property type="project" value="InterPro"/>
</dbReference>
<evidence type="ECO:0000313" key="4">
    <source>
        <dbReference type="EMBL" id="KAG0012680.1"/>
    </source>
</evidence>
<dbReference type="EMBL" id="JAAAID010000950">
    <property type="protein sequence ID" value="KAG0012680.1"/>
    <property type="molecule type" value="Genomic_DNA"/>
</dbReference>
<evidence type="ECO:0000256" key="1">
    <source>
        <dbReference type="SAM" id="Coils"/>
    </source>
</evidence>
<evidence type="ECO:0000256" key="2">
    <source>
        <dbReference type="SAM" id="MobiDB-lite"/>
    </source>
</evidence>
<dbReference type="SMART" id="SM00324">
    <property type="entry name" value="RhoGAP"/>
    <property type="match status" value="1"/>
</dbReference>
<dbReference type="PROSITE" id="PS50238">
    <property type="entry name" value="RHOGAP"/>
    <property type="match status" value="1"/>
</dbReference>
<dbReference type="Proteomes" id="UP000703661">
    <property type="component" value="Unassembled WGS sequence"/>
</dbReference>